<name>A0A7Z2T3B7_9VIBR</name>
<evidence type="ECO:0000256" key="1">
    <source>
        <dbReference type="SAM" id="SignalP"/>
    </source>
</evidence>
<dbReference type="RefSeq" id="WP_164648507.1">
    <property type="nucleotide sequence ID" value="NZ_CP047475.1"/>
</dbReference>
<evidence type="ECO:0000313" key="3">
    <source>
        <dbReference type="Proteomes" id="UP000464262"/>
    </source>
</evidence>
<dbReference type="InterPro" id="IPR010583">
    <property type="entry name" value="MipA"/>
</dbReference>
<protein>
    <submittedName>
        <fullName evidence="2">MipA/OmpV family protein</fullName>
    </submittedName>
</protein>
<organism evidence="2 3">
    <name type="scientific">Vibrio astriarenae</name>
    <dbReference type="NCBI Taxonomy" id="1481923"/>
    <lineage>
        <taxon>Bacteria</taxon>
        <taxon>Pseudomonadati</taxon>
        <taxon>Pseudomonadota</taxon>
        <taxon>Gammaproteobacteria</taxon>
        <taxon>Vibrionales</taxon>
        <taxon>Vibrionaceae</taxon>
        <taxon>Vibrio</taxon>
    </lineage>
</organism>
<sequence length="449" mass="51023">MRSSTLLNWTLASSLLSFGAVAESDVSSPFSLDRENEHQTWGVSAQFRVASTPYDLDQSGSSTTSFIPLLHFENDYFFVDGLDAGYKAYEQGQWTFNAISRLRFIDLPEDLQHEYGSARMDLGGALGYQLTDATIAELELLSDSDGALHGNWRISTEYTGEDWWVKPSVTLRYKSAEFNSQYYAVEDLTGERIGAGIDATVGVEGRYHLVSNLYLLGSTSLTVLDDNAYSSRAVDSNTQGEVYLGFGFFNEPKKTKRSDVKAKPYVRIAHGWGTISNMGDILLRWDVEKDEYNNQMTSVFYGHPLSDTLFGLPLELYFTPGIGHHWSSEVQGHSTEYIAAVKAYYTFQWPFQWRFGLAQGLSWVDRTTYLEYQDMIVNKDDYTTASRLLNYLDFSFDFNLGDAFNNSNWNDIWLGYTLHHRSAIFETAAQYGRMKGGSNYNMVYLQFDF</sequence>
<evidence type="ECO:0000313" key="2">
    <source>
        <dbReference type="EMBL" id="QIA63613.1"/>
    </source>
</evidence>
<dbReference type="KEGG" id="vas:GT360_08830"/>
<feature type="signal peptide" evidence="1">
    <location>
        <begin position="1"/>
        <end position="22"/>
    </location>
</feature>
<keyword evidence="1" id="KW-0732">Signal</keyword>
<dbReference type="EMBL" id="CP047475">
    <property type="protein sequence ID" value="QIA63613.1"/>
    <property type="molecule type" value="Genomic_DNA"/>
</dbReference>
<keyword evidence="3" id="KW-1185">Reference proteome</keyword>
<gene>
    <name evidence="2" type="ORF">GT360_08830</name>
</gene>
<reference evidence="2 3" key="1">
    <citation type="submission" date="2020-01" db="EMBL/GenBank/DDBJ databases">
        <title>Whole genome and functional gene identification of agarase of Vibrio HN897.</title>
        <authorList>
            <person name="Liu Y."/>
            <person name="Zhao Z."/>
        </authorList>
    </citation>
    <scope>NUCLEOTIDE SEQUENCE [LARGE SCALE GENOMIC DNA]</scope>
    <source>
        <strain evidence="2 3">HN897</strain>
    </source>
</reference>
<accession>A0A7Z2T3B7</accession>
<dbReference type="Pfam" id="PF06629">
    <property type="entry name" value="MipA"/>
    <property type="match status" value="1"/>
</dbReference>
<dbReference type="Proteomes" id="UP000464262">
    <property type="component" value="Chromosome 1"/>
</dbReference>
<feature type="chain" id="PRO_5031031650" evidence="1">
    <location>
        <begin position="23"/>
        <end position="449"/>
    </location>
</feature>
<proteinExistence type="predicted"/>
<dbReference type="AlphaFoldDB" id="A0A7Z2T3B7"/>